<dbReference type="GO" id="GO:0003676">
    <property type="term" value="F:nucleic acid binding"/>
    <property type="evidence" value="ECO:0007669"/>
    <property type="project" value="InterPro"/>
</dbReference>
<organism evidence="2 3">
    <name type="scientific">Microcystis panniformis FACHB-1757</name>
    <dbReference type="NCBI Taxonomy" id="1638788"/>
    <lineage>
        <taxon>Bacteria</taxon>
        <taxon>Bacillati</taxon>
        <taxon>Cyanobacteriota</taxon>
        <taxon>Cyanophyceae</taxon>
        <taxon>Oscillatoriophycideae</taxon>
        <taxon>Chroococcales</taxon>
        <taxon>Microcystaceae</taxon>
        <taxon>Microcystis</taxon>
    </lineage>
</organism>
<name>A0A0K1SA61_9CHRO</name>
<accession>A0A0K1SA61</accession>
<dbReference type="Pfam" id="PF01844">
    <property type="entry name" value="HNH"/>
    <property type="match status" value="1"/>
</dbReference>
<dbReference type="PANTHER" id="PTHR33877">
    <property type="entry name" value="SLL1193 PROTEIN"/>
    <property type="match status" value="1"/>
</dbReference>
<dbReference type="RefSeq" id="WP_052278171.1">
    <property type="nucleotide sequence ID" value="NZ_CP011339.1"/>
</dbReference>
<keyword evidence="3" id="KW-1185">Reference proteome</keyword>
<dbReference type="PANTHER" id="PTHR33877:SF1">
    <property type="entry name" value="TYPE IV METHYL-DIRECTED RESTRICTION ENZYME ECOKMCRA"/>
    <property type="match status" value="1"/>
</dbReference>
<dbReference type="GO" id="GO:0008270">
    <property type="term" value="F:zinc ion binding"/>
    <property type="evidence" value="ECO:0007669"/>
    <property type="project" value="InterPro"/>
</dbReference>
<protein>
    <recommendedName>
        <fullName evidence="1">HNH nuclease domain-containing protein</fullName>
    </recommendedName>
</protein>
<sequence>MISITTRLQVRARANYLCEYCHSSEEISAALFEVDHIQPKSLGGKDELANLALACQRCNRYRYNFIKAIDPKTEQEVEIFNPRQQHWQEHFIWTPDALKIVGITPIARATIERLDLNDDNHNEGFIVKVRRLWIRGGWHPPSADKKQE</sequence>
<dbReference type="InterPro" id="IPR003615">
    <property type="entry name" value="HNH_nuc"/>
</dbReference>
<dbReference type="PATRIC" id="fig|1638788.3.peg.6144"/>
<dbReference type="AlphaFoldDB" id="A0A0K1SA61"/>
<dbReference type="KEGG" id="mpk:VL20_6111"/>
<dbReference type="Proteomes" id="UP000068167">
    <property type="component" value="Chromosome"/>
</dbReference>
<feature type="domain" description="HNH nuclease" evidence="1">
    <location>
        <begin position="5"/>
        <end position="60"/>
    </location>
</feature>
<evidence type="ECO:0000313" key="3">
    <source>
        <dbReference type="Proteomes" id="UP000068167"/>
    </source>
</evidence>
<dbReference type="SMART" id="SM00507">
    <property type="entry name" value="HNHc"/>
    <property type="match status" value="1"/>
</dbReference>
<dbReference type="GO" id="GO:0004519">
    <property type="term" value="F:endonuclease activity"/>
    <property type="evidence" value="ECO:0007669"/>
    <property type="project" value="InterPro"/>
</dbReference>
<dbReference type="CDD" id="cd00085">
    <property type="entry name" value="HNHc"/>
    <property type="match status" value="1"/>
</dbReference>
<reference evidence="2 3" key="1">
    <citation type="journal article" date="2016" name="Stand. Genomic Sci.">
        <title>Complete genome sequence and genomic characterization of Microcystis panniformis FACHB 1757 by third-generation sequencing.</title>
        <authorList>
            <person name="Zhang J.Y."/>
            <person name="Guan R."/>
            <person name="Zhang H.J."/>
            <person name="Li H."/>
            <person name="Xiao P."/>
            <person name="Yu G.L."/>
            <person name="Du L."/>
            <person name="Cao D.M."/>
            <person name="Zhu B.C."/>
            <person name="Li R.H."/>
            <person name="Lu Z.H."/>
        </authorList>
    </citation>
    <scope>NUCLEOTIDE SEQUENCE [LARGE SCALE GENOMIC DNA]</scope>
    <source>
        <strain evidence="2 3">FACHB-1757</strain>
    </source>
</reference>
<evidence type="ECO:0000259" key="1">
    <source>
        <dbReference type="SMART" id="SM00507"/>
    </source>
</evidence>
<dbReference type="Gene3D" id="1.10.30.50">
    <property type="match status" value="1"/>
</dbReference>
<evidence type="ECO:0000313" key="2">
    <source>
        <dbReference type="EMBL" id="AKV70881.1"/>
    </source>
</evidence>
<dbReference type="InterPro" id="IPR052892">
    <property type="entry name" value="NA-targeting_endonuclease"/>
</dbReference>
<proteinExistence type="predicted"/>
<dbReference type="EMBL" id="CP011339">
    <property type="protein sequence ID" value="AKV70881.1"/>
    <property type="molecule type" value="Genomic_DNA"/>
</dbReference>
<dbReference type="InterPro" id="IPR002711">
    <property type="entry name" value="HNH"/>
</dbReference>
<gene>
    <name evidence="2" type="ORF">VL20_6111</name>
</gene>